<accession>A0A481Z8J3</accession>
<organism evidence="1">
    <name type="scientific">Pithovirus LCPAC304</name>
    <dbReference type="NCBI Taxonomy" id="2506594"/>
    <lineage>
        <taxon>Viruses</taxon>
        <taxon>Pithoviruses</taxon>
    </lineage>
</organism>
<name>A0A481Z8J3_9VIRU</name>
<protein>
    <submittedName>
        <fullName evidence="1">Uncharacterized protein</fullName>
    </submittedName>
</protein>
<gene>
    <name evidence="1" type="ORF">LCPAC304_02570</name>
</gene>
<dbReference type="EMBL" id="MK500566">
    <property type="protein sequence ID" value="QBK91916.1"/>
    <property type="molecule type" value="Genomic_DNA"/>
</dbReference>
<proteinExistence type="predicted"/>
<reference evidence="1" key="1">
    <citation type="journal article" date="2019" name="MBio">
        <title>Virus Genomes from Deep Sea Sediments Expand the Ocean Megavirome and Support Independent Origins of Viral Gigantism.</title>
        <authorList>
            <person name="Backstrom D."/>
            <person name="Yutin N."/>
            <person name="Jorgensen S.L."/>
            <person name="Dharamshi J."/>
            <person name="Homa F."/>
            <person name="Zaremba-Niedwiedzka K."/>
            <person name="Spang A."/>
            <person name="Wolf Y.I."/>
            <person name="Koonin E.V."/>
            <person name="Ettema T.J."/>
        </authorList>
    </citation>
    <scope>NUCLEOTIDE SEQUENCE</scope>
</reference>
<evidence type="ECO:0000313" key="1">
    <source>
        <dbReference type="EMBL" id="QBK91916.1"/>
    </source>
</evidence>
<sequence length="67" mass="7476">MSEDYSEDEQEWVDTKFSTSSNGIVPLEMVLTVTEQLQDYTQSIGIPVLDARGAGYALYERLVSKNG</sequence>